<name>A0A318YFJ4_ASPNB</name>
<dbReference type="AlphaFoldDB" id="A0A318YFJ4"/>
<dbReference type="Proteomes" id="UP000247647">
    <property type="component" value="Unassembled WGS sequence"/>
</dbReference>
<keyword evidence="1" id="KW-1133">Transmembrane helix</keyword>
<dbReference type="RefSeq" id="XP_025476711.1">
    <property type="nucleotide sequence ID" value="XM_025618082.1"/>
</dbReference>
<keyword evidence="3" id="KW-1185">Reference proteome</keyword>
<accession>A0A318YFJ4</accession>
<feature type="transmembrane region" description="Helical" evidence="1">
    <location>
        <begin position="12"/>
        <end position="36"/>
    </location>
</feature>
<keyword evidence="1" id="KW-0812">Transmembrane</keyword>
<feature type="transmembrane region" description="Helical" evidence="1">
    <location>
        <begin position="48"/>
        <end position="67"/>
    </location>
</feature>
<proteinExistence type="predicted"/>
<evidence type="ECO:0000313" key="3">
    <source>
        <dbReference type="Proteomes" id="UP000247647"/>
    </source>
</evidence>
<dbReference type="EMBL" id="KZ821474">
    <property type="protein sequence ID" value="PYH31233.1"/>
    <property type="molecule type" value="Genomic_DNA"/>
</dbReference>
<protein>
    <submittedName>
        <fullName evidence="2">Uncharacterized protein</fullName>
    </submittedName>
</protein>
<evidence type="ECO:0000256" key="1">
    <source>
        <dbReference type="SAM" id="Phobius"/>
    </source>
</evidence>
<reference evidence="2" key="1">
    <citation type="submission" date="2016-12" db="EMBL/GenBank/DDBJ databases">
        <title>The genomes of Aspergillus section Nigri reveals drivers in fungal speciation.</title>
        <authorList>
            <consortium name="DOE Joint Genome Institute"/>
            <person name="Vesth T.C."/>
            <person name="Nybo J."/>
            <person name="Theobald S."/>
            <person name="Brandl J."/>
            <person name="Frisvad J.C."/>
            <person name="Nielsen K.F."/>
            <person name="Lyhne E.K."/>
            <person name="Kogle M.E."/>
            <person name="Kuo A."/>
            <person name="Riley R."/>
            <person name="Clum A."/>
            <person name="Nolan M."/>
            <person name="Lipzen A."/>
            <person name="Salamov A."/>
            <person name="Henrissat B."/>
            <person name="Wiebenga A."/>
            <person name="De Vries R.P."/>
            <person name="Grigoriev I.V."/>
            <person name="Mortensen U.H."/>
            <person name="Andersen M.R."/>
            <person name="Baker S.E."/>
        </authorList>
    </citation>
    <scope>NUCLEOTIDE SEQUENCE [LARGE SCALE GENOMIC DNA]</scope>
    <source>
        <strain evidence="2">CBS 115656</strain>
    </source>
</reference>
<organism evidence="2 3">
    <name type="scientific">Aspergillus neoniger (strain CBS 115656)</name>
    <dbReference type="NCBI Taxonomy" id="1448310"/>
    <lineage>
        <taxon>Eukaryota</taxon>
        <taxon>Fungi</taxon>
        <taxon>Dikarya</taxon>
        <taxon>Ascomycota</taxon>
        <taxon>Pezizomycotina</taxon>
        <taxon>Eurotiomycetes</taxon>
        <taxon>Eurotiomycetidae</taxon>
        <taxon>Eurotiales</taxon>
        <taxon>Aspergillaceae</taxon>
        <taxon>Aspergillus</taxon>
        <taxon>Aspergillus subgen. Circumdati</taxon>
    </lineage>
</organism>
<dbReference type="GeneID" id="37120538"/>
<sequence length="75" mass="8366">MLLVCMNPHRVIDTSSICVIIVLVTRMGASLVSSLIARNFSQGMGPRFHHLFFSVFSFLLGAIVWRLDPAMALLF</sequence>
<keyword evidence="1" id="KW-0472">Membrane</keyword>
<evidence type="ECO:0000313" key="2">
    <source>
        <dbReference type="EMBL" id="PYH31233.1"/>
    </source>
</evidence>
<gene>
    <name evidence="2" type="ORF">BO87DRAFT_136449</name>
</gene>